<proteinExistence type="predicted"/>
<keyword evidence="1" id="KW-1185">Reference proteome</keyword>
<evidence type="ECO:0000313" key="1">
    <source>
        <dbReference type="Proteomes" id="UP000095287"/>
    </source>
</evidence>
<dbReference type="Proteomes" id="UP000095287">
    <property type="component" value="Unplaced"/>
</dbReference>
<reference evidence="2" key="1">
    <citation type="submission" date="2016-11" db="UniProtKB">
        <authorList>
            <consortium name="WormBaseParasite"/>
        </authorList>
    </citation>
    <scope>IDENTIFICATION</scope>
</reference>
<name>A0A1I7Z664_9BILA</name>
<protein>
    <submittedName>
        <fullName evidence="2">Uncharacterized protein</fullName>
    </submittedName>
</protein>
<accession>A0A1I7Z664</accession>
<evidence type="ECO:0000313" key="2">
    <source>
        <dbReference type="WBParaSite" id="L893_g23226.t1"/>
    </source>
</evidence>
<dbReference type="WBParaSite" id="L893_g23226.t1">
    <property type="protein sequence ID" value="L893_g23226.t1"/>
    <property type="gene ID" value="L893_g23226"/>
</dbReference>
<sequence length="115" mass="12674">MPTLNSGQNCSTLFPKRAQTRHGSHSTLYTTDPANDTLSVVAKTYSCRTTSIMSRDVVLVDCQRSLLSLPVLQIGHISDVSYLVGRPALPCHISSSGELKLDLFFLLRLLQYAFS</sequence>
<dbReference type="AlphaFoldDB" id="A0A1I7Z664"/>
<organism evidence="1 2">
    <name type="scientific">Steinernema glaseri</name>
    <dbReference type="NCBI Taxonomy" id="37863"/>
    <lineage>
        <taxon>Eukaryota</taxon>
        <taxon>Metazoa</taxon>
        <taxon>Ecdysozoa</taxon>
        <taxon>Nematoda</taxon>
        <taxon>Chromadorea</taxon>
        <taxon>Rhabditida</taxon>
        <taxon>Tylenchina</taxon>
        <taxon>Panagrolaimomorpha</taxon>
        <taxon>Strongyloidoidea</taxon>
        <taxon>Steinernematidae</taxon>
        <taxon>Steinernema</taxon>
    </lineage>
</organism>